<feature type="region of interest" description="Disordered" evidence="1">
    <location>
        <begin position="1"/>
        <end position="71"/>
    </location>
</feature>
<feature type="compositionally biased region" description="Low complexity" evidence="1">
    <location>
        <begin position="271"/>
        <end position="309"/>
    </location>
</feature>
<accession>A0A420XFB9</accession>
<name>A0A420XFB9_9PAST</name>
<protein>
    <submittedName>
        <fullName evidence="4">Opacity associated protein</fullName>
    </submittedName>
</protein>
<dbReference type="InterPro" id="IPR007340">
    <property type="entry name" value="LysM_Opacity-associatedA"/>
</dbReference>
<keyword evidence="5" id="KW-1185">Reference proteome</keyword>
<keyword evidence="2" id="KW-0472">Membrane</keyword>
<evidence type="ECO:0000313" key="5">
    <source>
        <dbReference type="Proteomes" id="UP000280099"/>
    </source>
</evidence>
<dbReference type="AlphaFoldDB" id="A0A420XFB9"/>
<feature type="compositionally biased region" description="Low complexity" evidence="1">
    <location>
        <begin position="204"/>
        <end position="216"/>
    </location>
</feature>
<dbReference type="GO" id="GO:0042834">
    <property type="term" value="F:peptidoglycan binding"/>
    <property type="evidence" value="ECO:0007669"/>
    <property type="project" value="InterPro"/>
</dbReference>
<evidence type="ECO:0000256" key="2">
    <source>
        <dbReference type="SAM" id="Phobius"/>
    </source>
</evidence>
<evidence type="ECO:0000259" key="3">
    <source>
        <dbReference type="Pfam" id="PF04225"/>
    </source>
</evidence>
<feature type="compositionally biased region" description="Polar residues" evidence="1">
    <location>
        <begin position="40"/>
        <end position="54"/>
    </location>
</feature>
<gene>
    <name evidence="4" type="ORF">DES31_1570</name>
</gene>
<dbReference type="Proteomes" id="UP000280099">
    <property type="component" value="Unassembled WGS sequence"/>
</dbReference>
<comment type="caution">
    <text evidence="4">The sequence shown here is derived from an EMBL/GenBank/DDBJ whole genome shotgun (WGS) entry which is preliminary data.</text>
</comment>
<evidence type="ECO:0000256" key="1">
    <source>
        <dbReference type="SAM" id="MobiDB-lite"/>
    </source>
</evidence>
<dbReference type="Pfam" id="PF04225">
    <property type="entry name" value="LysM_OapA"/>
    <property type="match status" value="1"/>
</dbReference>
<dbReference type="EMBL" id="RBJC01000008">
    <property type="protein sequence ID" value="RKR71235.1"/>
    <property type="molecule type" value="Genomic_DNA"/>
</dbReference>
<organism evidence="4 5">
    <name type="scientific">Otariodibacter oris</name>
    <dbReference type="NCBI Taxonomy" id="1032623"/>
    <lineage>
        <taxon>Bacteria</taxon>
        <taxon>Pseudomonadati</taxon>
        <taxon>Pseudomonadota</taxon>
        <taxon>Gammaproteobacteria</taxon>
        <taxon>Pasteurellales</taxon>
        <taxon>Pasteurellaceae</taxon>
        <taxon>Otariodibacter</taxon>
    </lineage>
</organism>
<feature type="compositionally biased region" description="Polar residues" evidence="1">
    <location>
        <begin position="189"/>
        <end position="198"/>
    </location>
</feature>
<keyword evidence="2" id="KW-0812">Transmembrane</keyword>
<feature type="transmembrane region" description="Helical" evidence="2">
    <location>
        <begin position="103"/>
        <end position="120"/>
    </location>
</feature>
<feature type="domain" description="Opacity-associated protein A LysM-like" evidence="3">
    <location>
        <begin position="319"/>
        <end position="393"/>
    </location>
</feature>
<dbReference type="OrthoDB" id="6398769at2"/>
<reference evidence="4 5" key="1">
    <citation type="submission" date="2018-10" db="EMBL/GenBank/DDBJ databases">
        <title>Genomic Encyclopedia of Type Strains, Phase IV (KMG-IV): sequencing the most valuable type-strain genomes for metagenomic binning, comparative biology and taxonomic classification.</title>
        <authorList>
            <person name="Goeker M."/>
        </authorList>
    </citation>
    <scope>NUCLEOTIDE SEQUENCE [LARGE SCALE GENOMIC DNA]</scope>
    <source>
        <strain evidence="4 5">DSM 23800</strain>
    </source>
</reference>
<sequence>MLKENNQTPSTTTETVTSKTTGFAFPPVSENETQPHTEQPDLTTDPRLTTSTPEESLEKENTAEQNIPPTLGAERVIPQTSSANNKNKQVPNDAKIPPKYRRLFIVILIILALLLVFFLLKPQTPETVESLQDQGTSLPIEFRPVDEEEARRAEEEAKALQITQQQQQTINRENTQLNDSSNAQEITLNTDNDNAINTQDKESISQTSTVSNSSTSIPNDHVNVTPAPVQKPSLDSGSVIYREEASVPSRSSQRTISRGVSQTSQAQANVRKSSQTQSQTQQRNTRSQQTVQTRNKSTNTAASSTTTSTALSPEIVSVKTLIVPKGVSLMQMFRDNDLNISDVNAMNKENDILSHLHVGEEITVYLDKNNRVVEMQIASAGRFVRQTDGSYKYLANYK</sequence>
<feature type="region of interest" description="Disordered" evidence="1">
    <location>
        <begin position="189"/>
        <end position="309"/>
    </location>
</feature>
<keyword evidence="2" id="KW-1133">Transmembrane helix</keyword>
<evidence type="ECO:0000313" key="4">
    <source>
        <dbReference type="EMBL" id="RKR71235.1"/>
    </source>
</evidence>
<dbReference type="RefSeq" id="WP_121123727.1">
    <property type="nucleotide sequence ID" value="NZ_CP016604.1"/>
</dbReference>
<feature type="compositionally biased region" description="Polar residues" evidence="1">
    <location>
        <begin position="248"/>
        <end position="270"/>
    </location>
</feature>
<feature type="compositionally biased region" description="Low complexity" evidence="1">
    <location>
        <begin position="8"/>
        <end position="21"/>
    </location>
</feature>
<proteinExistence type="predicted"/>